<dbReference type="RefSeq" id="WP_146753086.1">
    <property type="nucleotide sequence ID" value="NZ_UAUU01000009.1"/>
</dbReference>
<feature type="region of interest" description="Disordered" evidence="1">
    <location>
        <begin position="1"/>
        <end position="46"/>
    </location>
</feature>
<protein>
    <submittedName>
        <fullName evidence="2">Uncharacterized protein</fullName>
    </submittedName>
</protein>
<name>A0A2X2J8S6_SPHMU</name>
<evidence type="ECO:0000313" key="3">
    <source>
        <dbReference type="Proteomes" id="UP000251241"/>
    </source>
</evidence>
<evidence type="ECO:0000313" key="2">
    <source>
        <dbReference type="EMBL" id="SPZ88296.1"/>
    </source>
</evidence>
<dbReference type="EMBL" id="UAUU01000009">
    <property type="protein sequence ID" value="SPZ88296.1"/>
    <property type="molecule type" value="Genomic_DNA"/>
</dbReference>
<feature type="compositionally biased region" description="Basic and acidic residues" evidence="1">
    <location>
        <begin position="12"/>
        <end position="22"/>
    </location>
</feature>
<organism evidence="2 3">
    <name type="scientific">Sphingobacterium multivorum</name>
    <dbReference type="NCBI Taxonomy" id="28454"/>
    <lineage>
        <taxon>Bacteria</taxon>
        <taxon>Pseudomonadati</taxon>
        <taxon>Bacteroidota</taxon>
        <taxon>Sphingobacteriia</taxon>
        <taxon>Sphingobacteriales</taxon>
        <taxon>Sphingobacteriaceae</taxon>
        <taxon>Sphingobacterium</taxon>
    </lineage>
</organism>
<reference evidence="2 3" key="1">
    <citation type="submission" date="2018-06" db="EMBL/GenBank/DDBJ databases">
        <authorList>
            <consortium name="Pathogen Informatics"/>
            <person name="Doyle S."/>
        </authorList>
    </citation>
    <scope>NUCLEOTIDE SEQUENCE [LARGE SCALE GENOMIC DNA]</scope>
    <source>
        <strain evidence="2 3">NCTC11343</strain>
    </source>
</reference>
<sequence>MAEKQLGNDQDDPPKKKLEIKPRNYFGSYYIGPNNPKDERGEDNYDPNPLSLLDFFALIHDRKYDKVDAKGPTDALLNTKTLDADIELTLRSLGYSSLMNSMNNYESGKGALVGAAFLGISISKTLQKGVDKAFNGIFQPASNKNKVKEQK</sequence>
<dbReference type="Proteomes" id="UP000251241">
    <property type="component" value="Unassembled WGS sequence"/>
</dbReference>
<proteinExistence type="predicted"/>
<accession>A0A2X2J8S6</accession>
<evidence type="ECO:0000256" key="1">
    <source>
        <dbReference type="SAM" id="MobiDB-lite"/>
    </source>
</evidence>
<gene>
    <name evidence="2" type="ORF">NCTC11343_03407</name>
</gene>
<dbReference type="AlphaFoldDB" id="A0A2X2J8S6"/>